<dbReference type="EMBL" id="JAHXZJ010001119">
    <property type="protein sequence ID" value="KAH0553864.1"/>
    <property type="molecule type" value="Genomic_DNA"/>
</dbReference>
<reference evidence="1 2" key="1">
    <citation type="journal article" date="2021" name="J. Hered.">
        <title>A chromosome-level genome assembly of the parasitoid wasp, Cotesia glomerata (Hymenoptera: Braconidae).</title>
        <authorList>
            <person name="Pinto B.J."/>
            <person name="Weis J.J."/>
            <person name="Gamble T."/>
            <person name="Ode P.J."/>
            <person name="Paul R."/>
            <person name="Zaspel J.M."/>
        </authorList>
    </citation>
    <scope>NUCLEOTIDE SEQUENCE [LARGE SCALE GENOMIC DNA]</scope>
    <source>
        <strain evidence="1">CgM1</strain>
    </source>
</reference>
<dbReference type="AlphaFoldDB" id="A0AAV7INP7"/>
<evidence type="ECO:0000313" key="1">
    <source>
        <dbReference type="EMBL" id="KAH0553864.1"/>
    </source>
</evidence>
<keyword evidence="2" id="KW-1185">Reference proteome</keyword>
<accession>A0AAV7INP7</accession>
<name>A0AAV7INP7_COTGL</name>
<gene>
    <name evidence="1" type="ORF">KQX54_005261</name>
</gene>
<sequence length="58" mass="6865">MEHVSDDVNLDFIRQLLLHLQQTSFRLSASRGYSRDIKVQINEKDKERIGAKRPNRQL</sequence>
<comment type="caution">
    <text evidence="1">The sequence shown here is derived from an EMBL/GenBank/DDBJ whole genome shotgun (WGS) entry which is preliminary data.</text>
</comment>
<protein>
    <submittedName>
        <fullName evidence="1">Uncharacterized protein</fullName>
    </submittedName>
</protein>
<evidence type="ECO:0000313" key="2">
    <source>
        <dbReference type="Proteomes" id="UP000826195"/>
    </source>
</evidence>
<proteinExistence type="predicted"/>
<organism evidence="1 2">
    <name type="scientific">Cotesia glomerata</name>
    <name type="common">Lepidopteran parasitic wasp</name>
    <name type="synonym">Apanteles glomeratus</name>
    <dbReference type="NCBI Taxonomy" id="32391"/>
    <lineage>
        <taxon>Eukaryota</taxon>
        <taxon>Metazoa</taxon>
        <taxon>Ecdysozoa</taxon>
        <taxon>Arthropoda</taxon>
        <taxon>Hexapoda</taxon>
        <taxon>Insecta</taxon>
        <taxon>Pterygota</taxon>
        <taxon>Neoptera</taxon>
        <taxon>Endopterygota</taxon>
        <taxon>Hymenoptera</taxon>
        <taxon>Apocrita</taxon>
        <taxon>Ichneumonoidea</taxon>
        <taxon>Braconidae</taxon>
        <taxon>Microgastrinae</taxon>
        <taxon>Cotesia</taxon>
    </lineage>
</organism>
<feature type="non-terminal residue" evidence="1">
    <location>
        <position position="58"/>
    </location>
</feature>
<dbReference type="Proteomes" id="UP000826195">
    <property type="component" value="Unassembled WGS sequence"/>
</dbReference>